<keyword evidence="1" id="KW-0812">Transmembrane</keyword>
<dbReference type="PANTHER" id="PTHR36052:SF1">
    <property type="entry name" value="EXCITATORY AMINO ACID TRANSPORTER"/>
    <property type="match status" value="1"/>
</dbReference>
<keyword evidence="1" id="KW-0472">Membrane</keyword>
<evidence type="ECO:0000313" key="2">
    <source>
        <dbReference type="EMBL" id="CAD8216137.1"/>
    </source>
</evidence>
<reference evidence="2" key="1">
    <citation type="submission" date="2021-01" db="EMBL/GenBank/DDBJ databases">
        <authorList>
            <person name="Corre E."/>
            <person name="Pelletier E."/>
            <person name="Niang G."/>
            <person name="Scheremetjew M."/>
            <person name="Finn R."/>
            <person name="Kale V."/>
            <person name="Holt S."/>
            <person name="Cochrane G."/>
            <person name="Meng A."/>
            <person name="Brown T."/>
            <person name="Cohen L."/>
        </authorList>
    </citation>
    <scope>NUCLEOTIDE SEQUENCE</scope>
    <source>
        <strain evidence="2">CCMP720</strain>
    </source>
</reference>
<protein>
    <submittedName>
        <fullName evidence="2">Uncharacterized protein</fullName>
    </submittedName>
</protein>
<dbReference type="EMBL" id="HBDV01000646">
    <property type="protein sequence ID" value="CAD8216137.1"/>
    <property type="molecule type" value="Transcribed_RNA"/>
</dbReference>
<name>A0A7R9SVC2_9CHLO</name>
<proteinExistence type="predicted"/>
<sequence length="104" mass="12201">MPRHDPSKERNNFFKRYHFLVTFFEMPTATAGMIGGLFVSVFSNGIRKVPLMRHPWEHLLGMGVGYYVFDELNKYEERLKLDVESLVAKRDKSNIKYKELTSQA</sequence>
<evidence type="ECO:0000256" key="1">
    <source>
        <dbReference type="SAM" id="Phobius"/>
    </source>
</evidence>
<dbReference type="AlphaFoldDB" id="A0A7R9SVC2"/>
<accession>A0A7R9SVC2</accession>
<dbReference type="PANTHER" id="PTHR36052">
    <property type="entry name" value="EXCITATORY AMINO ACID TRANSPORTER"/>
    <property type="match status" value="1"/>
</dbReference>
<keyword evidence="1" id="KW-1133">Transmembrane helix</keyword>
<organism evidence="2">
    <name type="scientific">Polyblepharides amylifera</name>
    <dbReference type="NCBI Taxonomy" id="1486889"/>
    <lineage>
        <taxon>Eukaryota</taxon>
        <taxon>Viridiplantae</taxon>
        <taxon>Chlorophyta</taxon>
        <taxon>Pyramimonadophyceae</taxon>
        <taxon>Pyramimonadales</taxon>
        <taxon>Polyblepharidaceae</taxon>
        <taxon>Polyblepharides</taxon>
    </lineage>
</organism>
<gene>
    <name evidence="2" type="ORF">PAMY1081_LOCUS411</name>
</gene>
<feature type="transmembrane region" description="Helical" evidence="1">
    <location>
        <begin position="20"/>
        <end position="43"/>
    </location>
</feature>